<comment type="caution">
    <text evidence="2">The sequence shown here is derived from an EMBL/GenBank/DDBJ whole genome shotgun (WGS) entry which is preliminary data.</text>
</comment>
<proteinExistence type="predicted"/>
<dbReference type="Proteomes" id="UP000703269">
    <property type="component" value="Unassembled WGS sequence"/>
</dbReference>
<feature type="domain" description="Ricin B lectin" evidence="1">
    <location>
        <begin position="41"/>
        <end position="127"/>
    </location>
</feature>
<dbReference type="CDD" id="cd23422">
    <property type="entry name" value="beta-trefoil_Ricin_MPL_CNL"/>
    <property type="match status" value="1"/>
</dbReference>
<dbReference type="InterPro" id="IPR035992">
    <property type="entry name" value="Ricin_B-like_lectins"/>
</dbReference>
<dbReference type="OrthoDB" id="2131701at2759"/>
<evidence type="ECO:0000313" key="3">
    <source>
        <dbReference type="Proteomes" id="UP000703269"/>
    </source>
</evidence>
<name>A0A9P3LLG8_9APHY</name>
<dbReference type="EMBL" id="BPQB01000116">
    <property type="protein sequence ID" value="GJE99688.1"/>
    <property type="molecule type" value="Genomic_DNA"/>
</dbReference>
<accession>A0A9P3LLG8</accession>
<dbReference type="Pfam" id="PF14200">
    <property type="entry name" value="RicinB_lectin_2"/>
    <property type="match status" value="1"/>
</dbReference>
<sequence>MVNVINDGAIYKFVNAGAGNVCETGPDGESVVGFDWNGRDTQMWKVAKLPESPGYVIQNVGTGRYLSICEGAQEGIRVMASAQPTQWEIRPDWKEPSLHRLYLANTDYNIDLSDHGNPTPGTPCAIWSAWEGRNQCWHLDEVA</sequence>
<evidence type="ECO:0000313" key="2">
    <source>
        <dbReference type="EMBL" id="GJE99688.1"/>
    </source>
</evidence>
<keyword evidence="3" id="KW-1185">Reference proteome</keyword>
<organism evidence="2 3">
    <name type="scientific">Phanerochaete sordida</name>
    <dbReference type="NCBI Taxonomy" id="48140"/>
    <lineage>
        <taxon>Eukaryota</taxon>
        <taxon>Fungi</taxon>
        <taxon>Dikarya</taxon>
        <taxon>Basidiomycota</taxon>
        <taxon>Agaricomycotina</taxon>
        <taxon>Agaricomycetes</taxon>
        <taxon>Polyporales</taxon>
        <taxon>Phanerochaetaceae</taxon>
        <taxon>Phanerochaete</taxon>
    </lineage>
</organism>
<reference evidence="2 3" key="1">
    <citation type="submission" date="2021-08" db="EMBL/GenBank/DDBJ databases">
        <title>Draft Genome Sequence of Phanerochaete sordida strain YK-624.</title>
        <authorList>
            <person name="Mori T."/>
            <person name="Dohra H."/>
            <person name="Suzuki T."/>
            <person name="Kawagishi H."/>
            <person name="Hirai H."/>
        </authorList>
    </citation>
    <scope>NUCLEOTIDE SEQUENCE [LARGE SCALE GENOMIC DNA]</scope>
    <source>
        <strain evidence="2 3">YK-624</strain>
    </source>
</reference>
<dbReference type="AlphaFoldDB" id="A0A9P3LLG8"/>
<dbReference type="SUPFAM" id="SSF50370">
    <property type="entry name" value="Ricin B-like lectins"/>
    <property type="match status" value="1"/>
</dbReference>
<dbReference type="InterPro" id="IPR000772">
    <property type="entry name" value="Ricin_B_lectin"/>
</dbReference>
<dbReference type="Gene3D" id="2.80.10.50">
    <property type="match status" value="1"/>
</dbReference>
<gene>
    <name evidence="2" type="ORF">PsYK624_159590</name>
</gene>
<evidence type="ECO:0000259" key="1">
    <source>
        <dbReference type="Pfam" id="PF14200"/>
    </source>
</evidence>
<protein>
    <submittedName>
        <fullName evidence="2">Carbohydrate-binding module family 13 protein</fullName>
    </submittedName>
</protein>